<feature type="domain" description="Ubiquitin-like protease family profile" evidence="4">
    <location>
        <begin position="32"/>
        <end position="98"/>
    </location>
</feature>
<dbReference type="Pfam" id="PF02902">
    <property type="entry name" value="Peptidase_C48"/>
    <property type="match status" value="1"/>
</dbReference>
<accession>A0ABM1HKS3</accession>
<dbReference type="RefSeq" id="XP_015086882.1">
    <property type="nucleotide sequence ID" value="XM_015231396.2"/>
</dbReference>
<evidence type="ECO:0000313" key="5">
    <source>
        <dbReference type="Proteomes" id="UP000694930"/>
    </source>
</evidence>
<dbReference type="InterPro" id="IPR003653">
    <property type="entry name" value="Peptidase_C48_C"/>
</dbReference>
<evidence type="ECO:0000313" key="6">
    <source>
        <dbReference type="RefSeq" id="XP_015086882.1"/>
    </source>
</evidence>
<dbReference type="RefSeq" id="XP_015087763.1">
    <property type="nucleotide sequence ID" value="XM_015232277.2"/>
</dbReference>
<keyword evidence="5" id="KW-1185">Reference proteome</keyword>
<proteinExistence type="inferred from homology"/>
<evidence type="ECO:0000259" key="4">
    <source>
        <dbReference type="Pfam" id="PF02902"/>
    </source>
</evidence>
<sequence>MQRHPRRGVESLQWPYPDLHCHRTEWTALDAYKDKKTGELLGPQHSFNVEFAQDNMQQISDSLDCGLFVIVYAEFLSDKINMSCNSFESSYLRKRYAILLLKYGLDKMNAGYVSNSGDPSRIKNVLNPSSEDEIVNVG</sequence>
<dbReference type="SUPFAM" id="SSF54001">
    <property type="entry name" value="Cysteine proteinases"/>
    <property type="match status" value="1"/>
</dbReference>
<dbReference type="GeneID" id="107031069"/>
<keyword evidence="2" id="KW-0645">Protease</keyword>
<evidence type="ECO:0000256" key="1">
    <source>
        <dbReference type="ARBA" id="ARBA00005234"/>
    </source>
</evidence>
<dbReference type="Gene3D" id="3.40.395.10">
    <property type="entry name" value="Adenoviral Proteinase, Chain A"/>
    <property type="match status" value="1"/>
</dbReference>
<evidence type="ECO:0000256" key="2">
    <source>
        <dbReference type="ARBA" id="ARBA00022670"/>
    </source>
</evidence>
<dbReference type="PANTHER" id="PTHR33022:SF13">
    <property type="entry name" value="UBIQUITIN-LIKE PROTEASE FAMILY PROFILE DOMAIN-CONTAINING PROTEIN"/>
    <property type="match status" value="1"/>
</dbReference>
<reference evidence="6 7" key="2">
    <citation type="submission" date="2025-05" db="UniProtKB">
        <authorList>
            <consortium name="RefSeq"/>
        </authorList>
    </citation>
    <scope>IDENTIFICATION</scope>
</reference>
<reference evidence="5" key="1">
    <citation type="journal article" date="2014" name="Nat. Genet.">
        <title>The genome of the stress-tolerant wild tomato species Solanum pennellii.</title>
        <authorList>
            <person name="Bolger A."/>
            <person name="Scossa F."/>
            <person name="Bolger M.E."/>
            <person name="Lanz C."/>
            <person name="Maumus F."/>
            <person name="Tohge T."/>
            <person name="Quesneville H."/>
            <person name="Alseekh S."/>
            <person name="Sorensen I."/>
            <person name="Lichtenstein G."/>
            <person name="Fich E.A."/>
            <person name="Conte M."/>
            <person name="Keller H."/>
            <person name="Schneeberger K."/>
            <person name="Schwacke R."/>
            <person name="Ofner I."/>
            <person name="Vrebalov J."/>
            <person name="Xu Y."/>
            <person name="Osorio S."/>
            <person name="Aflitos S.A."/>
            <person name="Schijlen E."/>
            <person name="Jimenez-Gomez J.M."/>
            <person name="Ryngajllo M."/>
            <person name="Kimura S."/>
            <person name="Kumar R."/>
            <person name="Koenig D."/>
            <person name="Headland L.R."/>
            <person name="Maloof J.N."/>
            <person name="Sinha N."/>
            <person name="van Ham R.C."/>
            <person name="Lankhorst R.K."/>
            <person name="Mao L."/>
            <person name="Vogel A."/>
            <person name="Arsova B."/>
            <person name="Panstruga R."/>
            <person name="Fei Z."/>
            <person name="Rose J.K."/>
            <person name="Zamir D."/>
            <person name="Carrari F."/>
            <person name="Giovannoni J.J."/>
            <person name="Weigel D."/>
            <person name="Usadel B."/>
            <person name="Fernie A.R."/>
        </authorList>
    </citation>
    <scope>NUCLEOTIDE SEQUENCE [LARGE SCALE GENOMIC DNA]</scope>
</reference>
<dbReference type="GeneID" id="107029972"/>
<evidence type="ECO:0000256" key="3">
    <source>
        <dbReference type="ARBA" id="ARBA00022801"/>
    </source>
</evidence>
<protein>
    <submittedName>
        <fullName evidence="6">Uncharacterized protein LOC107029972</fullName>
    </submittedName>
    <submittedName>
        <fullName evidence="7">Uncharacterized protein LOC107031069</fullName>
    </submittedName>
</protein>
<dbReference type="Proteomes" id="UP000694930">
    <property type="component" value="Chromosome 9"/>
</dbReference>
<comment type="similarity">
    <text evidence="1">Belongs to the peptidase C48 family.</text>
</comment>
<dbReference type="PANTHER" id="PTHR33022">
    <property type="entry name" value="DUF1985 DOMAIN-CONTAINING PROTEIN"/>
    <property type="match status" value="1"/>
</dbReference>
<organism evidence="5 6">
    <name type="scientific">Solanum pennellii</name>
    <name type="common">Tomato</name>
    <name type="synonym">Lycopersicon pennellii</name>
    <dbReference type="NCBI Taxonomy" id="28526"/>
    <lineage>
        <taxon>Eukaryota</taxon>
        <taxon>Viridiplantae</taxon>
        <taxon>Streptophyta</taxon>
        <taxon>Embryophyta</taxon>
        <taxon>Tracheophyta</taxon>
        <taxon>Spermatophyta</taxon>
        <taxon>Magnoliopsida</taxon>
        <taxon>eudicotyledons</taxon>
        <taxon>Gunneridae</taxon>
        <taxon>Pentapetalae</taxon>
        <taxon>asterids</taxon>
        <taxon>lamiids</taxon>
        <taxon>Solanales</taxon>
        <taxon>Solanaceae</taxon>
        <taxon>Solanoideae</taxon>
        <taxon>Solaneae</taxon>
        <taxon>Solanum</taxon>
        <taxon>Solanum subgen. Lycopersicon</taxon>
    </lineage>
</organism>
<name>A0ABM1HKS3_SOLPN</name>
<evidence type="ECO:0000313" key="7">
    <source>
        <dbReference type="RefSeq" id="XP_015087763.1"/>
    </source>
</evidence>
<dbReference type="Proteomes" id="UP000694930">
    <property type="component" value="Chromosome 1"/>
</dbReference>
<gene>
    <name evidence="6" type="primary">LOC107029972</name>
    <name evidence="7" type="synonym">LOC107031069</name>
</gene>
<keyword evidence="3" id="KW-0378">Hydrolase</keyword>
<dbReference type="InterPro" id="IPR038765">
    <property type="entry name" value="Papain-like_cys_pep_sf"/>
</dbReference>